<organism evidence="2 3">
    <name type="scientific">Candidatus Jorgensenbacteria bacterium RIFCSPHIGHO2_02_FULL_45_20</name>
    <dbReference type="NCBI Taxonomy" id="1798470"/>
    <lineage>
        <taxon>Bacteria</taxon>
        <taxon>Candidatus Joergenseniibacteriota</taxon>
    </lineage>
</organism>
<proteinExistence type="predicted"/>
<evidence type="ECO:0000313" key="3">
    <source>
        <dbReference type="Proteomes" id="UP000178825"/>
    </source>
</evidence>
<dbReference type="STRING" id="1798470.A3D55_02385"/>
<dbReference type="SMART" id="SM00867">
    <property type="entry name" value="YceI"/>
    <property type="match status" value="1"/>
</dbReference>
<sequence>MKTKIIIAVLVLLVAGVAAFIYFLRPVAAPSINVGEEVAANTPSSPEPGALRFDVAPGGSSTAEFGLNEILRGAPKFVVGTTDQVSGYISIPDKDTPSKVAGEIKVNTRAFKTDDEQRNRAIARFVLKSEEPANEFIVFKPTEAVGLPKDIPLNQEFMFRIAGNITIIGVTKPVVFDVTATLSDNRMLTGIAETSLMYEDFGVSVPSLPFLANVEKQIKIKISFVARGS</sequence>
<dbReference type="AlphaFoldDB" id="A0A1F6BP54"/>
<dbReference type="SUPFAM" id="SSF101874">
    <property type="entry name" value="YceI-like"/>
    <property type="match status" value="1"/>
</dbReference>
<dbReference type="Proteomes" id="UP000178825">
    <property type="component" value="Unassembled WGS sequence"/>
</dbReference>
<dbReference type="Gene3D" id="2.40.128.110">
    <property type="entry name" value="Lipid/polyisoprenoid-binding, YceI-like"/>
    <property type="match status" value="1"/>
</dbReference>
<dbReference type="InterPro" id="IPR007372">
    <property type="entry name" value="Lipid/polyisoprenoid-bd_YceI"/>
</dbReference>
<dbReference type="InterPro" id="IPR036761">
    <property type="entry name" value="TTHA0802/YceI-like_sf"/>
</dbReference>
<name>A0A1F6BP54_9BACT</name>
<gene>
    <name evidence="2" type="ORF">A3D55_02385</name>
</gene>
<comment type="caution">
    <text evidence="2">The sequence shown here is derived from an EMBL/GenBank/DDBJ whole genome shotgun (WGS) entry which is preliminary data.</text>
</comment>
<dbReference type="PANTHER" id="PTHR34406">
    <property type="entry name" value="PROTEIN YCEI"/>
    <property type="match status" value="1"/>
</dbReference>
<dbReference type="Pfam" id="PF04264">
    <property type="entry name" value="YceI"/>
    <property type="match status" value="1"/>
</dbReference>
<protein>
    <recommendedName>
        <fullName evidence="1">Lipid/polyisoprenoid-binding YceI-like domain-containing protein</fullName>
    </recommendedName>
</protein>
<evidence type="ECO:0000313" key="2">
    <source>
        <dbReference type="EMBL" id="OGG38700.1"/>
    </source>
</evidence>
<dbReference type="EMBL" id="MFKJ01000015">
    <property type="protein sequence ID" value="OGG38700.1"/>
    <property type="molecule type" value="Genomic_DNA"/>
</dbReference>
<dbReference type="PANTHER" id="PTHR34406:SF1">
    <property type="entry name" value="PROTEIN YCEI"/>
    <property type="match status" value="1"/>
</dbReference>
<evidence type="ECO:0000259" key="1">
    <source>
        <dbReference type="SMART" id="SM00867"/>
    </source>
</evidence>
<accession>A0A1F6BP54</accession>
<reference evidence="2 3" key="1">
    <citation type="journal article" date="2016" name="Nat. Commun.">
        <title>Thousands of microbial genomes shed light on interconnected biogeochemical processes in an aquifer system.</title>
        <authorList>
            <person name="Anantharaman K."/>
            <person name="Brown C.T."/>
            <person name="Hug L.A."/>
            <person name="Sharon I."/>
            <person name="Castelle C.J."/>
            <person name="Probst A.J."/>
            <person name="Thomas B.C."/>
            <person name="Singh A."/>
            <person name="Wilkins M.J."/>
            <person name="Karaoz U."/>
            <person name="Brodie E.L."/>
            <person name="Williams K.H."/>
            <person name="Hubbard S.S."/>
            <person name="Banfield J.F."/>
        </authorList>
    </citation>
    <scope>NUCLEOTIDE SEQUENCE [LARGE SCALE GENOMIC DNA]</scope>
</reference>
<feature type="domain" description="Lipid/polyisoprenoid-binding YceI-like" evidence="1">
    <location>
        <begin position="52"/>
        <end position="227"/>
    </location>
</feature>